<dbReference type="EMBL" id="JAIFTL010000533">
    <property type="protein sequence ID" value="KAG9319232.1"/>
    <property type="molecule type" value="Genomic_DNA"/>
</dbReference>
<organism evidence="2 3">
    <name type="scientific">Mortierella alpina</name>
    <name type="common">Oleaginous fungus</name>
    <name type="synonym">Mortierella renispora</name>
    <dbReference type="NCBI Taxonomy" id="64518"/>
    <lineage>
        <taxon>Eukaryota</taxon>
        <taxon>Fungi</taxon>
        <taxon>Fungi incertae sedis</taxon>
        <taxon>Mucoromycota</taxon>
        <taxon>Mortierellomycotina</taxon>
        <taxon>Mortierellomycetes</taxon>
        <taxon>Mortierellales</taxon>
        <taxon>Mortierellaceae</taxon>
        <taxon>Mortierella</taxon>
    </lineage>
</organism>
<comment type="caution">
    <text evidence="2">The sequence shown here is derived from an EMBL/GenBank/DDBJ whole genome shotgun (WGS) entry which is preliminary data.</text>
</comment>
<reference evidence="2" key="1">
    <citation type="submission" date="2021-07" db="EMBL/GenBank/DDBJ databases">
        <title>Draft genome of Mortierella alpina, strain LL118, isolated from an aspen leaf litter sample.</title>
        <authorList>
            <person name="Yang S."/>
            <person name="Vinatzer B.A."/>
        </authorList>
    </citation>
    <scope>NUCLEOTIDE SEQUENCE</scope>
    <source>
        <strain evidence="2">LL118</strain>
    </source>
</reference>
<dbReference type="AlphaFoldDB" id="A0A9P7ZW64"/>
<evidence type="ECO:0000313" key="3">
    <source>
        <dbReference type="Proteomes" id="UP000717515"/>
    </source>
</evidence>
<evidence type="ECO:0000313" key="2">
    <source>
        <dbReference type="EMBL" id="KAG9319232.1"/>
    </source>
</evidence>
<protein>
    <submittedName>
        <fullName evidence="2">Uncharacterized protein</fullName>
    </submittedName>
</protein>
<dbReference type="Proteomes" id="UP000717515">
    <property type="component" value="Unassembled WGS sequence"/>
</dbReference>
<proteinExistence type="predicted"/>
<evidence type="ECO:0000256" key="1">
    <source>
        <dbReference type="SAM" id="MobiDB-lite"/>
    </source>
</evidence>
<name>A0A9P7ZW64_MORAP</name>
<sequence length="300" mass="33470">MHPNVKHVLQNQQHLIVRQGEIMSRVPGNLESMGHEVQRLRRDGAENLDQAMLYLDAKFDYGISYAKDYALRIESTLDYLISRIGPHGSWLPCVPPYYGYSPFSAPPPAFQYEESRSSAGPSDAPRGLAPVSSITTSAPRWTPVAHQQPLLQGATQPSLTVTTTATTTTTTATTATTTTSLVVGNLKVNYRLQDVADICAEVQKYDQEIQKAGKKKVPTLERKHQKQVSNKRHVLKQVEHLAAKLREEDVSLGEEDAFHKAISRLNMMKQTSAWSVNQLIDYCRVEKATRDKAQVANNET</sequence>
<gene>
    <name evidence="2" type="ORF">KVV02_004385</name>
</gene>
<accession>A0A9P7ZW64</accession>
<feature type="region of interest" description="Disordered" evidence="1">
    <location>
        <begin position="111"/>
        <end position="133"/>
    </location>
</feature>